<organism evidence="2 3">
    <name type="scientific">Proteus penneri</name>
    <dbReference type="NCBI Taxonomy" id="102862"/>
    <lineage>
        <taxon>Bacteria</taxon>
        <taxon>Pseudomonadati</taxon>
        <taxon>Pseudomonadota</taxon>
        <taxon>Gammaproteobacteria</taxon>
        <taxon>Enterobacterales</taxon>
        <taxon>Morganellaceae</taxon>
        <taxon>Proteus</taxon>
    </lineage>
</organism>
<keyword evidence="1" id="KW-0472">Membrane</keyword>
<dbReference type="EMBL" id="CVRY01000002">
    <property type="protein sequence ID" value="CRL61085.1"/>
    <property type="molecule type" value="Genomic_DNA"/>
</dbReference>
<protein>
    <recommendedName>
        <fullName evidence="4">YeeE/YedE family protein</fullName>
    </recommendedName>
</protein>
<feature type="transmembrane region" description="Helical" evidence="1">
    <location>
        <begin position="84"/>
        <end position="107"/>
    </location>
</feature>
<feature type="transmembrane region" description="Helical" evidence="1">
    <location>
        <begin position="41"/>
        <end position="59"/>
    </location>
</feature>
<evidence type="ECO:0000313" key="2">
    <source>
        <dbReference type="EMBL" id="CRL61085.1"/>
    </source>
</evidence>
<reference evidence="3" key="1">
    <citation type="submission" date="2015-06" db="EMBL/GenBank/DDBJ databases">
        <authorList>
            <person name="Urmite Genomes"/>
        </authorList>
    </citation>
    <scope>NUCLEOTIDE SEQUENCE [LARGE SCALE GENOMIC DNA]</scope>
    <source>
        <strain evidence="3">CSUR P1867</strain>
    </source>
</reference>
<dbReference type="Pfam" id="PF20398">
    <property type="entry name" value="DUF6691"/>
    <property type="match status" value="1"/>
</dbReference>
<dbReference type="AlphaFoldDB" id="A0A0G4Q5P4"/>
<sequence>MTKFVAFLCGLLFSAGLIVGGMSNPQKILGFLDITGDWDPSLLIIMGAGLVVSVIGYQLTRRRQQSVLACPLNIPTNKIIDKPLVLGSVLFGIGWGLAGICPGPGLVLAGAGFYQGILFVLAMIAGWLLIGLVRKPQ</sequence>
<evidence type="ECO:0000313" key="3">
    <source>
        <dbReference type="Proteomes" id="UP000183920"/>
    </source>
</evidence>
<dbReference type="InterPro" id="IPR046513">
    <property type="entry name" value="DUF6691"/>
</dbReference>
<dbReference type="RefSeq" id="WP_072063397.1">
    <property type="nucleotide sequence ID" value="NZ_CVRY01000002.1"/>
</dbReference>
<feature type="transmembrane region" description="Helical" evidence="1">
    <location>
        <begin position="113"/>
        <end position="133"/>
    </location>
</feature>
<name>A0A0G4Q5P4_9GAMM</name>
<keyword evidence="1" id="KW-1133">Transmembrane helix</keyword>
<dbReference type="Proteomes" id="UP000183920">
    <property type="component" value="Unassembled WGS sequence"/>
</dbReference>
<evidence type="ECO:0000256" key="1">
    <source>
        <dbReference type="SAM" id="Phobius"/>
    </source>
</evidence>
<accession>A0A0G4Q5P4</accession>
<keyword evidence="1" id="KW-0812">Transmembrane</keyword>
<proteinExistence type="predicted"/>
<evidence type="ECO:0008006" key="4">
    <source>
        <dbReference type="Google" id="ProtNLM"/>
    </source>
</evidence>
<gene>
    <name evidence="2" type="ORF">BN1804_01298</name>
</gene>